<dbReference type="Gene3D" id="2.10.109.10">
    <property type="entry name" value="Umud Fragment, subunit A"/>
    <property type="match status" value="1"/>
</dbReference>
<proteinExistence type="inferred from homology"/>
<dbReference type="CDD" id="cd06530">
    <property type="entry name" value="S26_SPase_I"/>
    <property type="match status" value="1"/>
</dbReference>
<dbReference type="RefSeq" id="WP_014255882.1">
    <property type="nucleotide sequence ID" value="NC_016627.1"/>
</dbReference>
<dbReference type="PANTHER" id="PTHR43390">
    <property type="entry name" value="SIGNAL PEPTIDASE I"/>
    <property type="match status" value="1"/>
</dbReference>
<dbReference type="InterPro" id="IPR019533">
    <property type="entry name" value="Peptidase_S26"/>
</dbReference>
<dbReference type="GO" id="GO:0006465">
    <property type="term" value="P:signal peptide processing"/>
    <property type="evidence" value="ECO:0007669"/>
    <property type="project" value="InterPro"/>
</dbReference>
<evidence type="ECO:0000313" key="6">
    <source>
        <dbReference type="EMBL" id="AEV69331.1"/>
    </source>
</evidence>
<keyword evidence="4" id="KW-0378">Hydrolase</keyword>
<evidence type="ECO:0000256" key="2">
    <source>
        <dbReference type="ARBA" id="ARBA00009370"/>
    </source>
</evidence>
<evidence type="ECO:0000313" key="7">
    <source>
        <dbReference type="Proteomes" id="UP000005435"/>
    </source>
</evidence>
<reference evidence="6 7" key="2">
    <citation type="journal article" date="2012" name="Stand. Genomic Sci.">
        <title>Complete Genome Sequence of Clostridium clariflavum DSM 19732.</title>
        <authorList>
            <person name="Izquierdo J.A."/>
            <person name="Goodwin L."/>
            <person name="Davenport K.W."/>
            <person name="Teshima H."/>
            <person name="Bruce D."/>
            <person name="Detter C."/>
            <person name="Tapia R."/>
            <person name="Han S."/>
            <person name="Land M."/>
            <person name="Hauser L."/>
            <person name="Jeffries C.D."/>
            <person name="Han J."/>
            <person name="Pitluck S."/>
            <person name="Nolan M."/>
            <person name="Chen A."/>
            <person name="Huntemann M."/>
            <person name="Mavromatis K."/>
            <person name="Mikhailova N."/>
            <person name="Liolios K."/>
            <person name="Woyke T."/>
            <person name="Lynd L.R."/>
        </authorList>
    </citation>
    <scope>NUCLEOTIDE SEQUENCE [LARGE SCALE GENOMIC DNA]</scope>
    <source>
        <strain evidence="7">DSM 19732 / NBRC 101661 / EBR45</strain>
    </source>
</reference>
<feature type="domain" description="Peptidase S26" evidence="5">
    <location>
        <begin position="13"/>
        <end position="175"/>
    </location>
</feature>
<dbReference type="PANTHER" id="PTHR43390:SF1">
    <property type="entry name" value="CHLOROPLAST PROCESSING PEPTIDASE"/>
    <property type="match status" value="1"/>
</dbReference>
<keyword evidence="4" id="KW-1133">Transmembrane helix</keyword>
<feature type="transmembrane region" description="Helical" evidence="4">
    <location>
        <begin position="15"/>
        <end position="34"/>
    </location>
</feature>
<evidence type="ECO:0000256" key="4">
    <source>
        <dbReference type="RuleBase" id="RU362042"/>
    </source>
</evidence>
<organism evidence="6 7">
    <name type="scientific">Acetivibrio clariflavus (strain DSM 19732 / NBRC 101661 / EBR45)</name>
    <name type="common">Clostridium clariflavum</name>
    <dbReference type="NCBI Taxonomy" id="720554"/>
    <lineage>
        <taxon>Bacteria</taxon>
        <taxon>Bacillati</taxon>
        <taxon>Bacillota</taxon>
        <taxon>Clostridia</taxon>
        <taxon>Eubacteriales</taxon>
        <taxon>Oscillospiraceae</taxon>
        <taxon>Acetivibrio</taxon>
    </lineage>
</organism>
<reference evidence="7" key="1">
    <citation type="submission" date="2011-12" db="EMBL/GenBank/DDBJ databases">
        <title>Complete sequence of Clostridium clariflavum DSM 19732.</title>
        <authorList>
            <consortium name="US DOE Joint Genome Institute"/>
            <person name="Lucas S."/>
            <person name="Han J."/>
            <person name="Lapidus A."/>
            <person name="Cheng J.-F."/>
            <person name="Goodwin L."/>
            <person name="Pitluck S."/>
            <person name="Peters L."/>
            <person name="Teshima H."/>
            <person name="Detter J.C."/>
            <person name="Han C."/>
            <person name="Tapia R."/>
            <person name="Land M."/>
            <person name="Hauser L."/>
            <person name="Kyrpides N."/>
            <person name="Ivanova N."/>
            <person name="Pagani I."/>
            <person name="Kitzmiller T."/>
            <person name="Lynd L."/>
            <person name="Izquierdo J."/>
            <person name="Woyke T."/>
        </authorList>
    </citation>
    <scope>NUCLEOTIDE SEQUENCE [LARGE SCALE GENOMIC DNA]</scope>
    <source>
        <strain evidence="7">DSM 19732 / NBRC 101661 / EBR45</strain>
    </source>
</reference>
<accession>G8M322</accession>
<feature type="active site" evidence="3">
    <location>
        <position position="89"/>
    </location>
</feature>
<dbReference type="Proteomes" id="UP000005435">
    <property type="component" value="Chromosome"/>
</dbReference>
<dbReference type="SUPFAM" id="SSF51306">
    <property type="entry name" value="LexA/Signal peptidase"/>
    <property type="match status" value="1"/>
</dbReference>
<dbReference type="NCBIfam" id="TIGR02227">
    <property type="entry name" value="sigpep_I_bact"/>
    <property type="match status" value="1"/>
</dbReference>
<dbReference type="GO" id="GO:0004252">
    <property type="term" value="F:serine-type endopeptidase activity"/>
    <property type="evidence" value="ECO:0007669"/>
    <property type="project" value="InterPro"/>
</dbReference>
<dbReference type="KEGG" id="ccl:Clocl_2778"/>
<dbReference type="eggNOG" id="COG0681">
    <property type="taxonomic scope" value="Bacteria"/>
</dbReference>
<evidence type="ECO:0000259" key="5">
    <source>
        <dbReference type="Pfam" id="PF10502"/>
    </source>
</evidence>
<dbReference type="STRING" id="720554.Clocl_2778"/>
<comment type="catalytic activity">
    <reaction evidence="4">
        <text>Cleavage of hydrophobic, N-terminal signal or leader sequences from secreted and periplasmic proteins.</text>
        <dbReference type="EC" id="3.4.21.89"/>
    </reaction>
</comment>
<keyword evidence="4" id="KW-0472">Membrane</keyword>
<feature type="active site" evidence="3">
    <location>
        <position position="43"/>
    </location>
</feature>
<keyword evidence="4" id="KW-0645">Protease</keyword>
<evidence type="ECO:0000256" key="3">
    <source>
        <dbReference type="PIRSR" id="PIRSR600223-1"/>
    </source>
</evidence>
<name>G8M322_ACECE</name>
<gene>
    <name evidence="6" type="ordered locus">Clocl_2778</name>
</gene>
<keyword evidence="4" id="KW-0812">Transmembrane</keyword>
<dbReference type="EC" id="3.4.21.89" evidence="4"/>
<evidence type="ECO:0000256" key="1">
    <source>
        <dbReference type="ARBA" id="ARBA00004401"/>
    </source>
</evidence>
<dbReference type="GO" id="GO:0005886">
    <property type="term" value="C:plasma membrane"/>
    <property type="evidence" value="ECO:0007669"/>
    <property type="project" value="UniProtKB-SubCell"/>
</dbReference>
<dbReference type="GO" id="GO:0009003">
    <property type="term" value="F:signal peptidase activity"/>
    <property type="evidence" value="ECO:0007669"/>
    <property type="project" value="UniProtKB-EC"/>
</dbReference>
<dbReference type="Pfam" id="PF10502">
    <property type="entry name" value="Peptidase_S26"/>
    <property type="match status" value="1"/>
</dbReference>
<dbReference type="EMBL" id="CP003065">
    <property type="protein sequence ID" value="AEV69331.1"/>
    <property type="molecule type" value="Genomic_DNA"/>
</dbReference>
<dbReference type="InterPro" id="IPR000223">
    <property type="entry name" value="Pept_S26A_signal_pept_1"/>
</dbReference>
<dbReference type="PRINTS" id="PR00727">
    <property type="entry name" value="LEADERPTASE"/>
</dbReference>
<sequence length="183" mass="20633">MLTNKNPVLREVLDWLIHIGIAVLLGVFIVNFVAQITIVNGSSMEKTLHDGDRLIIEKISPRFGNIKRGDIVTIDDPIKLSNDTRPIIKRVIGVEGDRVQIRDGKVFVNGEELKEDYINGDYTYEVNEQYSDVTVEKGHIYVLGDNRLMGMSKDSRTIGTASLEYVTGKALLRFYPFNKIGSF</sequence>
<dbReference type="HOGENOM" id="CLU_028723_5_3_9"/>
<comment type="subcellular location">
    <subcellularLocation>
        <location evidence="1">Cell membrane</location>
        <topology evidence="1">Single-pass type II membrane protein</topology>
    </subcellularLocation>
    <subcellularLocation>
        <location evidence="4">Membrane</location>
        <topology evidence="4">Single-pass type II membrane protein</topology>
    </subcellularLocation>
</comment>
<dbReference type="InterPro" id="IPR036286">
    <property type="entry name" value="LexA/Signal_pep-like_sf"/>
</dbReference>
<comment type="similarity">
    <text evidence="2 4">Belongs to the peptidase S26 family.</text>
</comment>
<protein>
    <recommendedName>
        <fullName evidence="4">Signal peptidase I</fullName>
        <ecNumber evidence="4">3.4.21.89</ecNumber>
    </recommendedName>
</protein>
<dbReference type="AlphaFoldDB" id="G8M322"/>
<keyword evidence="7" id="KW-1185">Reference proteome</keyword>